<reference evidence="1 2" key="1">
    <citation type="submission" date="2021-06" db="EMBL/GenBank/DDBJ databases">
        <title>Caerostris extrusa draft genome.</title>
        <authorList>
            <person name="Kono N."/>
            <person name="Arakawa K."/>
        </authorList>
    </citation>
    <scope>NUCLEOTIDE SEQUENCE [LARGE SCALE GENOMIC DNA]</scope>
</reference>
<gene>
    <name evidence="1" type="ORF">CEXT_490141</name>
</gene>
<evidence type="ECO:0000313" key="2">
    <source>
        <dbReference type="Proteomes" id="UP001054945"/>
    </source>
</evidence>
<sequence length="88" mass="9933">MLMGNLNKPDSINIASMMDGHIKAPMNDADGEFELMCKLFSPREELYIFFFSPDSINIARRPMCVFIRSSASMMDGHIKAPMNDAWGI</sequence>
<evidence type="ECO:0000313" key="1">
    <source>
        <dbReference type="EMBL" id="GIY87103.1"/>
    </source>
</evidence>
<protein>
    <submittedName>
        <fullName evidence="1">Uncharacterized protein</fullName>
    </submittedName>
</protein>
<proteinExistence type="predicted"/>
<name>A0AAV4WXS1_CAEEX</name>
<dbReference type="EMBL" id="BPLR01016887">
    <property type="protein sequence ID" value="GIY87103.1"/>
    <property type="molecule type" value="Genomic_DNA"/>
</dbReference>
<organism evidence="1 2">
    <name type="scientific">Caerostris extrusa</name>
    <name type="common">Bark spider</name>
    <name type="synonym">Caerostris bankana</name>
    <dbReference type="NCBI Taxonomy" id="172846"/>
    <lineage>
        <taxon>Eukaryota</taxon>
        <taxon>Metazoa</taxon>
        <taxon>Ecdysozoa</taxon>
        <taxon>Arthropoda</taxon>
        <taxon>Chelicerata</taxon>
        <taxon>Arachnida</taxon>
        <taxon>Araneae</taxon>
        <taxon>Araneomorphae</taxon>
        <taxon>Entelegynae</taxon>
        <taxon>Araneoidea</taxon>
        <taxon>Araneidae</taxon>
        <taxon>Caerostris</taxon>
    </lineage>
</organism>
<dbReference type="Proteomes" id="UP001054945">
    <property type="component" value="Unassembled WGS sequence"/>
</dbReference>
<dbReference type="AlphaFoldDB" id="A0AAV4WXS1"/>
<comment type="caution">
    <text evidence="1">The sequence shown here is derived from an EMBL/GenBank/DDBJ whole genome shotgun (WGS) entry which is preliminary data.</text>
</comment>
<accession>A0AAV4WXS1</accession>
<keyword evidence="2" id="KW-1185">Reference proteome</keyword>